<dbReference type="AlphaFoldDB" id="A0A7W9NG72"/>
<dbReference type="GO" id="GO:0006508">
    <property type="term" value="P:proteolysis"/>
    <property type="evidence" value="ECO:0007669"/>
    <property type="project" value="UniProtKB-KW"/>
</dbReference>
<dbReference type="Proteomes" id="UP000585638">
    <property type="component" value="Unassembled WGS sequence"/>
</dbReference>
<keyword evidence="2" id="KW-0645">Protease</keyword>
<sequence length="79" mass="8435">MTVYRVVVLNDCLNSVPLVADVINRACGVPLAEAVTLTRQVDSEGQATVGLAETRQDAETVAARLVGFGLHARIEANRE</sequence>
<organism evidence="2 3">
    <name type="scientific">Kutzneria kofuensis</name>
    <dbReference type="NCBI Taxonomy" id="103725"/>
    <lineage>
        <taxon>Bacteria</taxon>
        <taxon>Bacillati</taxon>
        <taxon>Actinomycetota</taxon>
        <taxon>Actinomycetes</taxon>
        <taxon>Pseudonocardiales</taxon>
        <taxon>Pseudonocardiaceae</taxon>
        <taxon>Kutzneria</taxon>
    </lineage>
</organism>
<proteinExistence type="predicted"/>
<evidence type="ECO:0000313" key="3">
    <source>
        <dbReference type="Proteomes" id="UP000585638"/>
    </source>
</evidence>
<dbReference type="EMBL" id="JACHIR010000001">
    <property type="protein sequence ID" value="MBB5891189.1"/>
    <property type="molecule type" value="Genomic_DNA"/>
</dbReference>
<feature type="domain" description="Adaptor protein ClpS core" evidence="1">
    <location>
        <begin position="3"/>
        <end position="67"/>
    </location>
</feature>
<name>A0A7W9NG72_9PSEU</name>
<dbReference type="GO" id="GO:0008233">
    <property type="term" value="F:peptidase activity"/>
    <property type="evidence" value="ECO:0007669"/>
    <property type="project" value="UniProtKB-KW"/>
</dbReference>
<dbReference type="RefSeq" id="WP_184861126.1">
    <property type="nucleotide sequence ID" value="NZ_BAAAWY010000045.1"/>
</dbReference>
<comment type="caution">
    <text evidence="2">The sequence shown here is derived from an EMBL/GenBank/DDBJ whole genome shotgun (WGS) entry which is preliminary data.</text>
</comment>
<dbReference type="Gene3D" id="3.30.1390.10">
    <property type="match status" value="1"/>
</dbReference>
<accession>A0A7W9NG72</accession>
<dbReference type="Pfam" id="PF02617">
    <property type="entry name" value="ClpS"/>
    <property type="match status" value="1"/>
</dbReference>
<dbReference type="GO" id="GO:0030163">
    <property type="term" value="P:protein catabolic process"/>
    <property type="evidence" value="ECO:0007669"/>
    <property type="project" value="InterPro"/>
</dbReference>
<reference evidence="2 3" key="1">
    <citation type="submission" date="2020-08" db="EMBL/GenBank/DDBJ databases">
        <title>Sequencing the genomes of 1000 actinobacteria strains.</title>
        <authorList>
            <person name="Klenk H.-P."/>
        </authorList>
    </citation>
    <scope>NUCLEOTIDE SEQUENCE [LARGE SCALE GENOMIC DNA]</scope>
    <source>
        <strain evidence="2 3">DSM 43851</strain>
    </source>
</reference>
<keyword evidence="2" id="KW-0378">Hydrolase</keyword>
<dbReference type="InterPro" id="IPR003769">
    <property type="entry name" value="ClpS_core"/>
</dbReference>
<protein>
    <submittedName>
        <fullName evidence="2">ATP-dependent Clp protease adapter protein ClpS</fullName>
    </submittedName>
</protein>
<evidence type="ECO:0000259" key="1">
    <source>
        <dbReference type="Pfam" id="PF02617"/>
    </source>
</evidence>
<keyword evidence="3" id="KW-1185">Reference proteome</keyword>
<evidence type="ECO:0000313" key="2">
    <source>
        <dbReference type="EMBL" id="MBB5891189.1"/>
    </source>
</evidence>
<dbReference type="InterPro" id="IPR014719">
    <property type="entry name" value="Ribosomal_bL12_C/ClpS-like"/>
</dbReference>
<gene>
    <name evidence="2" type="ORF">BJ998_002385</name>
</gene>
<dbReference type="SUPFAM" id="SSF54736">
    <property type="entry name" value="ClpS-like"/>
    <property type="match status" value="1"/>
</dbReference>